<sequence>MNQTGPLCFPFALQQQMPIKSVMAPCGATNWLVVGGHVAYLLQATLMAEVVRRRPSAGMVIGD</sequence>
<reference evidence="1 2" key="1">
    <citation type="submission" date="2020-05" db="EMBL/GenBank/DDBJ databases">
        <authorList>
            <person name="Campoy J."/>
            <person name="Schneeberger K."/>
            <person name="Spophaly S."/>
        </authorList>
    </citation>
    <scope>NUCLEOTIDE SEQUENCE [LARGE SCALE GENOMIC DNA]</scope>
    <source>
        <strain evidence="1">PruArmRojPasFocal</strain>
    </source>
</reference>
<proteinExistence type="predicted"/>
<name>A0A6J5VK75_PRUAR</name>
<accession>A0A6J5VK75</accession>
<organism evidence="1 2">
    <name type="scientific">Prunus armeniaca</name>
    <name type="common">Apricot</name>
    <name type="synonym">Armeniaca vulgaris</name>
    <dbReference type="NCBI Taxonomy" id="36596"/>
    <lineage>
        <taxon>Eukaryota</taxon>
        <taxon>Viridiplantae</taxon>
        <taxon>Streptophyta</taxon>
        <taxon>Embryophyta</taxon>
        <taxon>Tracheophyta</taxon>
        <taxon>Spermatophyta</taxon>
        <taxon>Magnoliopsida</taxon>
        <taxon>eudicotyledons</taxon>
        <taxon>Gunneridae</taxon>
        <taxon>Pentapetalae</taxon>
        <taxon>rosids</taxon>
        <taxon>fabids</taxon>
        <taxon>Rosales</taxon>
        <taxon>Rosaceae</taxon>
        <taxon>Amygdaloideae</taxon>
        <taxon>Amygdaleae</taxon>
        <taxon>Prunus</taxon>
    </lineage>
</organism>
<dbReference type="EMBL" id="CAEKDK010000008">
    <property type="protein sequence ID" value="CAB4289396.1"/>
    <property type="molecule type" value="Genomic_DNA"/>
</dbReference>
<dbReference type="AlphaFoldDB" id="A0A6J5VK75"/>
<dbReference type="Proteomes" id="UP000507222">
    <property type="component" value="Unassembled WGS sequence"/>
</dbReference>
<evidence type="ECO:0000313" key="2">
    <source>
        <dbReference type="Proteomes" id="UP000507222"/>
    </source>
</evidence>
<evidence type="ECO:0000313" key="1">
    <source>
        <dbReference type="EMBL" id="CAB4289396.1"/>
    </source>
</evidence>
<protein>
    <submittedName>
        <fullName evidence="1">Uncharacterized protein</fullName>
    </submittedName>
</protein>
<gene>
    <name evidence="1" type="ORF">CURHAP_LOCUS48055</name>
</gene>